<protein>
    <submittedName>
        <fullName evidence="5">GTPase-activating protein BEM3</fullName>
    </submittedName>
</protein>
<proteinExistence type="predicted"/>
<feature type="compositionally biased region" description="Low complexity" evidence="2">
    <location>
        <begin position="349"/>
        <end position="361"/>
    </location>
</feature>
<reference evidence="5 6" key="1">
    <citation type="submission" date="2016-03" db="EMBL/GenBank/DDBJ databases">
        <title>Whole genome sequencing of Grifola frondosa 9006-11.</title>
        <authorList>
            <person name="Min B."/>
            <person name="Park H."/>
            <person name="Kim J.-G."/>
            <person name="Cho H."/>
            <person name="Oh Y.-L."/>
            <person name="Kong W.-S."/>
            <person name="Choi I.-G."/>
        </authorList>
    </citation>
    <scope>NUCLEOTIDE SEQUENCE [LARGE SCALE GENOMIC DNA]</scope>
    <source>
        <strain evidence="5 6">9006-11</strain>
    </source>
</reference>
<dbReference type="InterPro" id="IPR011993">
    <property type="entry name" value="PH-like_dom_sf"/>
</dbReference>
<evidence type="ECO:0000313" key="6">
    <source>
        <dbReference type="Proteomes" id="UP000092993"/>
    </source>
</evidence>
<feature type="compositionally biased region" description="Pro residues" evidence="2">
    <location>
        <begin position="529"/>
        <end position="539"/>
    </location>
</feature>
<feature type="compositionally biased region" description="Polar residues" evidence="2">
    <location>
        <begin position="225"/>
        <end position="236"/>
    </location>
</feature>
<sequence>MGENTDAVLRAHREKEKREGRDSALRSAASHSHLKSSDSAGSSGSNSTVDPRAQIRSQSDDTAPRHLASSRSLDPTQARSPQRDRQDSQGSLNVPAYNSSASSVYLSASQTSVLHNVPPSNPSSLSTNERTVEPPKSPSITSSLTQDSFATSVPPRTTSLSTSVSSAPAPSSSGAGADTFSAGKPAAQYEMTDNVFGARQPAYNPRNVVRPPPSSQQDMGPVADTNVNGLKSANVTSPPHVPPSPSSRVPPEELQANTDAQPPLAWPLAITVNGDATLSPRPSAVSRDSRISLPEEAKRYYATMTDSPAASPALRSGFGQPGSPLKRESPTAPQTPPPQTQPRTSEESVGLGLATTETAGGTVTGRGWSSGRGPTADKAGSVATEEGAEFLDMDDEDSAYDSGANGSGRISSTLEDTDMTTLEEDPYAGVEDHSMRSEQSKSSRDVVEDFPLPPSTTSSAGYAPVPVASIRAQSQPSTVTQSQVEVGRTSVSSSDLPAQSSQPPFPLSQPQTQSSQLQIQSQSAEPVTPTSPFPLPLPANTPQMKFRALPLLAEDLPHTTVVVSHSSIRPNDRGKEVLSFIVSVEPGRGKEGWKVEKLYSDVLGLDARVRGAMGRNVGKKLMSLPEGRMWRDHAPAKVDQRKNALEQYFKSLIALPIKNKDEVIAFFTCDINFGGWKSRYFVLNGPTLEYYESRGGTHLGSITVTGAQIGRQQRTAGSITTTSARREPDEDNEYRHAFLIIEAKKGPSGSNARHVLCAETDRERDSWVEELVRYVTGSYTEDQIAVISNGPSPISVNSSLQNAPAQLVRA</sequence>
<feature type="domain" description="PX" evidence="4">
    <location>
        <begin position="558"/>
        <end position="674"/>
    </location>
</feature>
<feature type="compositionally biased region" description="Low complexity" evidence="2">
    <location>
        <begin position="25"/>
        <end position="47"/>
    </location>
</feature>
<feature type="compositionally biased region" description="Acidic residues" evidence="2">
    <location>
        <begin position="386"/>
        <end position="399"/>
    </location>
</feature>
<dbReference type="Pfam" id="PF00787">
    <property type="entry name" value="PX"/>
    <property type="match status" value="1"/>
</dbReference>
<dbReference type="PANTHER" id="PTHR23176">
    <property type="entry name" value="RHO/RAC/CDC GTPASE-ACTIVATING PROTEIN"/>
    <property type="match status" value="1"/>
</dbReference>
<dbReference type="PROSITE" id="PS50195">
    <property type="entry name" value="PX"/>
    <property type="match status" value="1"/>
</dbReference>
<name>A0A1C7LP60_GRIFR</name>
<evidence type="ECO:0000259" key="3">
    <source>
        <dbReference type="PROSITE" id="PS50003"/>
    </source>
</evidence>
<dbReference type="GO" id="GO:0035091">
    <property type="term" value="F:phosphatidylinositol binding"/>
    <property type="evidence" value="ECO:0007669"/>
    <property type="project" value="InterPro"/>
</dbReference>
<keyword evidence="6" id="KW-1185">Reference proteome</keyword>
<dbReference type="InterPro" id="IPR001849">
    <property type="entry name" value="PH_domain"/>
</dbReference>
<feature type="domain" description="PH" evidence="3">
    <location>
        <begin position="676"/>
        <end position="776"/>
    </location>
</feature>
<accession>A0A1C7LP60</accession>
<feature type="region of interest" description="Disordered" evidence="2">
    <location>
        <begin position="113"/>
        <end position="268"/>
    </location>
</feature>
<dbReference type="GO" id="GO:0005737">
    <property type="term" value="C:cytoplasm"/>
    <property type="evidence" value="ECO:0007669"/>
    <property type="project" value="TreeGrafter"/>
</dbReference>
<feature type="compositionally biased region" description="Acidic residues" evidence="2">
    <location>
        <begin position="415"/>
        <end position="426"/>
    </location>
</feature>
<evidence type="ECO:0000256" key="2">
    <source>
        <dbReference type="SAM" id="MobiDB-lite"/>
    </source>
</evidence>
<feature type="region of interest" description="Disordered" evidence="2">
    <location>
        <begin position="302"/>
        <end position="540"/>
    </location>
</feature>
<dbReference type="GO" id="GO:0005096">
    <property type="term" value="F:GTPase activator activity"/>
    <property type="evidence" value="ECO:0007669"/>
    <property type="project" value="UniProtKB-KW"/>
</dbReference>
<feature type="compositionally biased region" description="Basic and acidic residues" evidence="2">
    <location>
        <begin position="430"/>
        <end position="447"/>
    </location>
</feature>
<comment type="caution">
    <text evidence="5">The sequence shown here is derived from an EMBL/GenBank/DDBJ whole genome shotgun (WGS) entry which is preliminary data.</text>
</comment>
<feature type="compositionally biased region" description="Polar residues" evidence="2">
    <location>
        <begin position="138"/>
        <end position="150"/>
    </location>
</feature>
<dbReference type="Pfam" id="PF00169">
    <property type="entry name" value="PH"/>
    <property type="match status" value="1"/>
</dbReference>
<keyword evidence="1" id="KW-0343">GTPase activation</keyword>
<dbReference type="Proteomes" id="UP000092993">
    <property type="component" value="Unassembled WGS sequence"/>
</dbReference>
<dbReference type="STRING" id="5627.A0A1C7LP60"/>
<organism evidence="5 6">
    <name type="scientific">Grifola frondosa</name>
    <name type="common">Maitake</name>
    <name type="synonym">Polyporus frondosus</name>
    <dbReference type="NCBI Taxonomy" id="5627"/>
    <lineage>
        <taxon>Eukaryota</taxon>
        <taxon>Fungi</taxon>
        <taxon>Dikarya</taxon>
        <taxon>Basidiomycota</taxon>
        <taxon>Agaricomycotina</taxon>
        <taxon>Agaricomycetes</taxon>
        <taxon>Polyporales</taxon>
        <taxon>Grifolaceae</taxon>
        <taxon>Grifola</taxon>
    </lineage>
</organism>
<dbReference type="SMART" id="SM00233">
    <property type="entry name" value="PH"/>
    <property type="match status" value="1"/>
</dbReference>
<dbReference type="Gene3D" id="3.30.1520.10">
    <property type="entry name" value="Phox-like domain"/>
    <property type="match status" value="1"/>
</dbReference>
<feature type="region of interest" description="Disordered" evidence="2">
    <location>
        <begin position="274"/>
        <end position="293"/>
    </location>
</feature>
<dbReference type="InterPro" id="IPR036871">
    <property type="entry name" value="PX_dom_sf"/>
</dbReference>
<feature type="compositionally biased region" description="Low complexity" evidence="2">
    <location>
        <begin position="496"/>
        <end position="523"/>
    </location>
</feature>
<dbReference type="InterPro" id="IPR001683">
    <property type="entry name" value="PX_dom"/>
</dbReference>
<feature type="compositionally biased region" description="Polar residues" evidence="2">
    <location>
        <begin position="69"/>
        <end position="80"/>
    </location>
</feature>
<dbReference type="PANTHER" id="PTHR23176:SF129">
    <property type="entry name" value="RHO GTPASE ACTIVATING PROTEIN AT 16F, ISOFORM E-RELATED"/>
    <property type="match status" value="1"/>
</dbReference>
<feature type="compositionally biased region" description="Low complexity" evidence="2">
    <location>
        <begin position="151"/>
        <end position="177"/>
    </location>
</feature>
<feature type="region of interest" description="Disordered" evidence="2">
    <location>
        <begin position="1"/>
        <end position="96"/>
    </location>
</feature>
<dbReference type="Gene3D" id="2.30.29.30">
    <property type="entry name" value="Pleckstrin-homology domain (PH domain)/Phosphotyrosine-binding domain (PTB)"/>
    <property type="match status" value="1"/>
</dbReference>
<dbReference type="InterPro" id="IPR050729">
    <property type="entry name" value="Rho-GAP"/>
</dbReference>
<evidence type="ECO:0000259" key="4">
    <source>
        <dbReference type="PROSITE" id="PS50195"/>
    </source>
</evidence>
<dbReference type="EMBL" id="LUGG01000031">
    <property type="protein sequence ID" value="OBZ66512.1"/>
    <property type="molecule type" value="Genomic_DNA"/>
</dbReference>
<evidence type="ECO:0000256" key="1">
    <source>
        <dbReference type="ARBA" id="ARBA00022468"/>
    </source>
</evidence>
<evidence type="ECO:0000313" key="5">
    <source>
        <dbReference type="EMBL" id="OBZ66512.1"/>
    </source>
</evidence>
<dbReference type="PROSITE" id="PS50003">
    <property type="entry name" value="PH_DOMAIN"/>
    <property type="match status" value="1"/>
</dbReference>
<dbReference type="AlphaFoldDB" id="A0A1C7LP60"/>
<dbReference type="SUPFAM" id="SSF50729">
    <property type="entry name" value="PH domain-like"/>
    <property type="match status" value="1"/>
</dbReference>
<gene>
    <name evidence="5" type="primary">BEM3</name>
    <name evidence="5" type="ORF">A0H81_13535</name>
</gene>
<dbReference type="CDD" id="cd06093">
    <property type="entry name" value="PX_domain"/>
    <property type="match status" value="1"/>
</dbReference>
<feature type="compositionally biased region" description="Low complexity" evidence="2">
    <location>
        <begin position="473"/>
        <end position="484"/>
    </location>
</feature>
<dbReference type="SUPFAM" id="SSF64268">
    <property type="entry name" value="PX domain"/>
    <property type="match status" value="1"/>
</dbReference>
<feature type="compositionally biased region" description="Basic and acidic residues" evidence="2">
    <location>
        <begin position="9"/>
        <end position="24"/>
    </location>
</feature>
<dbReference type="OrthoDB" id="185175at2759"/>